<dbReference type="Proteomes" id="UP000176349">
    <property type="component" value="Unassembled WGS sequence"/>
</dbReference>
<dbReference type="InterPro" id="IPR013022">
    <property type="entry name" value="Xyl_isomerase-like_TIM-brl"/>
</dbReference>
<proteinExistence type="inferred from homology"/>
<feature type="binding site" evidence="7">
    <location>
        <position position="229"/>
    </location>
    <ligand>
        <name>Zn(2+)</name>
        <dbReference type="ChEBI" id="CHEBI:29105"/>
        <label>3</label>
    </ligand>
</feature>
<evidence type="ECO:0000259" key="8">
    <source>
        <dbReference type="Pfam" id="PF01261"/>
    </source>
</evidence>
<protein>
    <recommendedName>
        <fullName evidence="7">Probable endonuclease 4</fullName>
        <ecNumber evidence="7">3.1.21.2</ecNumber>
    </recommendedName>
    <alternativeName>
        <fullName evidence="7">Endodeoxyribonuclease IV</fullName>
    </alternativeName>
    <alternativeName>
        <fullName evidence="7">Endonuclease IV</fullName>
    </alternativeName>
</protein>
<accession>A0A1G2C8D2</accession>
<dbReference type="GO" id="GO:0008270">
    <property type="term" value="F:zinc ion binding"/>
    <property type="evidence" value="ECO:0007669"/>
    <property type="project" value="UniProtKB-UniRule"/>
</dbReference>
<comment type="cofactor">
    <cofactor evidence="7">
        <name>Zn(2+)</name>
        <dbReference type="ChEBI" id="CHEBI:29105"/>
    </cofactor>
    <text evidence="7">Binds 3 Zn(2+) ions.</text>
</comment>
<feature type="binding site" evidence="7">
    <location>
        <position position="67"/>
    </location>
    <ligand>
        <name>Zn(2+)</name>
        <dbReference type="ChEBI" id="CHEBI:29105"/>
        <label>1</label>
    </ligand>
</feature>
<feature type="binding site" evidence="7">
    <location>
        <position position="107"/>
    </location>
    <ligand>
        <name>Zn(2+)</name>
        <dbReference type="ChEBI" id="CHEBI:29105"/>
        <label>1</label>
    </ligand>
</feature>
<comment type="caution">
    <text evidence="9">The sequence shown here is derived from an EMBL/GenBank/DDBJ whole genome shotgun (WGS) entry which is preliminary data.</text>
</comment>
<dbReference type="GO" id="GO:0003906">
    <property type="term" value="F:DNA-(apurinic or apyrimidinic site) endonuclease activity"/>
    <property type="evidence" value="ECO:0007669"/>
    <property type="project" value="TreeGrafter"/>
</dbReference>
<reference evidence="9 10" key="1">
    <citation type="journal article" date="2016" name="Nat. Commun.">
        <title>Thousands of microbial genomes shed light on interconnected biogeochemical processes in an aquifer system.</title>
        <authorList>
            <person name="Anantharaman K."/>
            <person name="Brown C.T."/>
            <person name="Hug L.A."/>
            <person name="Sharon I."/>
            <person name="Castelle C.J."/>
            <person name="Probst A.J."/>
            <person name="Thomas B.C."/>
            <person name="Singh A."/>
            <person name="Wilkins M.J."/>
            <person name="Karaoz U."/>
            <person name="Brodie E.L."/>
            <person name="Williams K.H."/>
            <person name="Hubbard S.S."/>
            <person name="Banfield J.F."/>
        </authorList>
    </citation>
    <scope>NUCLEOTIDE SEQUENCE [LARGE SCALE GENOMIC DNA]</scope>
</reference>
<dbReference type="GO" id="GO:0003677">
    <property type="term" value="F:DNA binding"/>
    <property type="evidence" value="ECO:0007669"/>
    <property type="project" value="InterPro"/>
</dbReference>
<dbReference type="PANTHER" id="PTHR21445:SF0">
    <property type="entry name" value="APURINIC-APYRIMIDINIC ENDONUCLEASE"/>
    <property type="match status" value="1"/>
</dbReference>
<dbReference type="EMBL" id="MHKV01000004">
    <property type="protein sequence ID" value="OGY97638.1"/>
    <property type="molecule type" value="Genomic_DNA"/>
</dbReference>
<keyword evidence="5 7" id="KW-0862">Zinc</keyword>
<dbReference type="NCBIfam" id="TIGR00587">
    <property type="entry name" value="nfo"/>
    <property type="match status" value="1"/>
</dbReference>
<dbReference type="PROSITE" id="PS51432">
    <property type="entry name" value="AP_NUCLEASE_F2_4"/>
    <property type="match status" value="1"/>
</dbReference>
<dbReference type="PROSITE" id="PS00731">
    <property type="entry name" value="AP_NUCLEASE_F2_3"/>
    <property type="match status" value="1"/>
</dbReference>
<dbReference type="EC" id="3.1.21.2" evidence="7"/>
<dbReference type="SMART" id="SM00518">
    <property type="entry name" value="AP2Ec"/>
    <property type="match status" value="1"/>
</dbReference>
<evidence type="ECO:0000256" key="6">
    <source>
        <dbReference type="ARBA" id="ARBA00023204"/>
    </source>
</evidence>
<keyword evidence="6 7" id="KW-0234">DNA repair</keyword>
<dbReference type="Pfam" id="PF01261">
    <property type="entry name" value="AP_endonuc_2"/>
    <property type="match status" value="1"/>
</dbReference>
<dbReference type="Gene3D" id="3.20.20.150">
    <property type="entry name" value="Divalent-metal-dependent TIM barrel enzymes"/>
    <property type="match status" value="1"/>
</dbReference>
<dbReference type="HAMAP" id="MF_00152">
    <property type="entry name" value="Nfo"/>
    <property type="match status" value="1"/>
</dbReference>
<organism evidence="9 10">
    <name type="scientific">Candidatus Liptonbacteria bacterium GWC1_60_9</name>
    <dbReference type="NCBI Taxonomy" id="1798645"/>
    <lineage>
        <taxon>Bacteria</taxon>
        <taxon>Candidatus Liptoniibacteriota</taxon>
    </lineage>
</organism>
<comment type="catalytic activity">
    <reaction evidence="7">
        <text>Endonucleolytic cleavage to 5'-phosphooligonucleotide end-products.</text>
        <dbReference type="EC" id="3.1.21.2"/>
    </reaction>
</comment>
<keyword evidence="4 7" id="KW-0378">Hydrolase</keyword>
<feature type="binding site" evidence="7">
    <location>
        <position position="227"/>
    </location>
    <ligand>
        <name>Zn(2+)</name>
        <dbReference type="ChEBI" id="CHEBI:29105"/>
        <label>3</label>
    </ligand>
</feature>
<dbReference type="InterPro" id="IPR018246">
    <property type="entry name" value="AP_endonuc_F2_Zn_BS"/>
</dbReference>
<feature type="domain" description="Xylose isomerase-like TIM barrel" evidence="8">
    <location>
        <begin position="19"/>
        <end position="278"/>
    </location>
</feature>
<dbReference type="SUPFAM" id="SSF51658">
    <property type="entry name" value="Xylose isomerase-like"/>
    <property type="match status" value="1"/>
</dbReference>
<keyword evidence="7" id="KW-0255">Endonuclease</keyword>
<evidence type="ECO:0000256" key="4">
    <source>
        <dbReference type="ARBA" id="ARBA00022801"/>
    </source>
</evidence>
<keyword evidence="7" id="KW-0540">Nuclease</keyword>
<evidence type="ECO:0000256" key="1">
    <source>
        <dbReference type="ARBA" id="ARBA00005340"/>
    </source>
</evidence>
<dbReference type="GO" id="GO:0008833">
    <property type="term" value="F:deoxyribonuclease IV (phage-T4-induced) activity"/>
    <property type="evidence" value="ECO:0007669"/>
    <property type="project" value="UniProtKB-UniRule"/>
</dbReference>
<comment type="similarity">
    <text evidence="1 7">Belongs to the AP endonuclease 2 family.</text>
</comment>
<name>A0A1G2C8D2_9BACT</name>
<keyword evidence="2 7" id="KW-0479">Metal-binding</keyword>
<feature type="binding site" evidence="7">
    <location>
        <position position="143"/>
    </location>
    <ligand>
        <name>Zn(2+)</name>
        <dbReference type="ChEBI" id="CHEBI:29105"/>
        <label>2</label>
    </ligand>
</feature>
<comment type="function">
    <text evidence="7">Endonuclease IV plays a role in DNA repair. It cleaves phosphodiester bonds at apurinic or apyrimidinic (AP) sites, generating a 3'-hydroxyl group and a 5'-terminal sugar phosphate.</text>
</comment>
<dbReference type="GO" id="GO:0008081">
    <property type="term" value="F:phosphoric diester hydrolase activity"/>
    <property type="evidence" value="ECO:0007669"/>
    <property type="project" value="TreeGrafter"/>
</dbReference>
<evidence type="ECO:0000313" key="10">
    <source>
        <dbReference type="Proteomes" id="UP000176349"/>
    </source>
</evidence>
<dbReference type="AlphaFoldDB" id="A0A1G2C8D2"/>
<dbReference type="InterPro" id="IPR036237">
    <property type="entry name" value="Xyl_isomerase-like_sf"/>
</dbReference>
<sequence length="281" mass="30652">MPPIGAHVSAAGRLSDAIQRATNIGAECIQLFGASPQQWAARMPRETDTEDFKKRRAESGIGPAYLHAAYLVNLASPDPALRERSERSLADHLKIAGLLGADGLIFHIGSGKELPKEEALRHVVGAMQRVLERTPGESFLVIENSAGGGQKIGSSPEEIAHIMRHVGSPRVKTCFDTAHAFEAGLIERYDREGVARLIGRLDETVGLRALVALHVNDSKTAFNSHHDRHENIGEGQIGLDGFRELAKRAELHDKAWILEVPGFENAGPDRRNIELLKSCFS</sequence>
<dbReference type="InterPro" id="IPR001719">
    <property type="entry name" value="AP_endonuc_2"/>
</dbReference>
<keyword evidence="3 7" id="KW-0227">DNA damage</keyword>
<evidence type="ECO:0000313" key="9">
    <source>
        <dbReference type="EMBL" id="OGY97638.1"/>
    </source>
</evidence>
<feature type="binding site" evidence="7">
    <location>
        <position position="176"/>
    </location>
    <ligand>
        <name>Zn(2+)</name>
        <dbReference type="ChEBI" id="CHEBI:29105"/>
        <label>2</label>
    </ligand>
</feature>
<dbReference type="CDD" id="cd00019">
    <property type="entry name" value="AP2Ec"/>
    <property type="match status" value="1"/>
</dbReference>
<dbReference type="GO" id="GO:0006284">
    <property type="term" value="P:base-excision repair"/>
    <property type="evidence" value="ECO:0007669"/>
    <property type="project" value="TreeGrafter"/>
</dbReference>
<feature type="binding site" evidence="7">
    <location>
        <position position="259"/>
    </location>
    <ligand>
        <name>Zn(2+)</name>
        <dbReference type="ChEBI" id="CHEBI:29105"/>
        <label>2</label>
    </ligand>
</feature>
<evidence type="ECO:0000256" key="5">
    <source>
        <dbReference type="ARBA" id="ARBA00022833"/>
    </source>
</evidence>
<evidence type="ECO:0000256" key="3">
    <source>
        <dbReference type="ARBA" id="ARBA00022763"/>
    </source>
</evidence>
<feature type="binding site" evidence="7">
    <location>
        <position position="143"/>
    </location>
    <ligand>
        <name>Zn(2+)</name>
        <dbReference type="ChEBI" id="CHEBI:29105"/>
        <label>1</label>
    </ligand>
</feature>
<feature type="binding site" evidence="7">
    <location>
        <position position="179"/>
    </location>
    <ligand>
        <name>Zn(2+)</name>
        <dbReference type="ChEBI" id="CHEBI:29105"/>
        <label>3</label>
    </ligand>
</feature>
<gene>
    <name evidence="7" type="primary">nfo</name>
    <name evidence="9" type="ORF">A2128_00435</name>
</gene>
<dbReference type="PANTHER" id="PTHR21445">
    <property type="entry name" value="ENDONUCLEASE IV ENDODEOXYRIBONUCLEASE IV"/>
    <property type="match status" value="1"/>
</dbReference>
<evidence type="ECO:0000256" key="7">
    <source>
        <dbReference type="HAMAP-Rule" id="MF_00152"/>
    </source>
</evidence>
<feature type="binding site" evidence="7">
    <location>
        <position position="214"/>
    </location>
    <ligand>
        <name>Zn(2+)</name>
        <dbReference type="ChEBI" id="CHEBI:29105"/>
        <label>2</label>
    </ligand>
</feature>
<evidence type="ECO:0000256" key="2">
    <source>
        <dbReference type="ARBA" id="ARBA00022723"/>
    </source>
</evidence>